<evidence type="ECO:0000313" key="2">
    <source>
        <dbReference type="EMBL" id="QAT88699.1"/>
    </source>
</evidence>
<evidence type="ECO:0000256" key="1">
    <source>
        <dbReference type="SAM" id="SignalP"/>
    </source>
</evidence>
<protein>
    <recommendedName>
        <fullName evidence="4">DUF2381 family protein</fullName>
    </recommendedName>
</protein>
<dbReference type="InterPro" id="IPR011754">
    <property type="entry name" value="Mxa_paralog_2268"/>
</dbReference>
<dbReference type="Proteomes" id="UP000288758">
    <property type="component" value="Chromosome"/>
</dbReference>
<organism evidence="2 3">
    <name type="scientific">Corallococcus coralloides</name>
    <name type="common">Myxococcus coralloides</name>
    <dbReference type="NCBI Taxonomy" id="184914"/>
    <lineage>
        <taxon>Bacteria</taxon>
        <taxon>Pseudomonadati</taxon>
        <taxon>Myxococcota</taxon>
        <taxon>Myxococcia</taxon>
        <taxon>Myxococcales</taxon>
        <taxon>Cystobacterineae</taxon>
        <taxon>Myxococcaceae</taxon>
        <taxon>Corallococcus</taxon>
    </lineage>
</organism>
<name>A0A410S3D6_CORCK</name>
<evidence type="ECO:0008006" key="4">
    <source>
        <dbReference type="Google" id="ProtNLM"/>
    </source>
</evidence>
<dbReference type="RefSeq" id="WP_128799809.1">
    <property type="nucleotide sequence ID" value="NZ_CP034669.1"/>
</dbReference>
<dbReference type="AlphaFoldDB" id="A0A410S3D6"/>
<feature type="chain" id="PRO_5019256762" description="DUF2381 family protein" evidence="1">
    <location>
        <begin position="25"/>
        <end position="311"/>
    </location>
</feature>
<gene>
    <name evidence="2" type="ORF">EJ065_7174</name>
</gene>
<dbReference type="EMBL" id="CP034669">
    <property type="protein sequence ID" value="QAT88699.1"/>
    <property type="molecule type" value="Genomic_DNA"/>
</dbReference>
<proteinExistence type="predicted"/>
<keyword evidence="1" id="KW-0732">Signal</keyword>
<evidence type="ECO:0000313" key="3">
    <source>
        <dbReference type="Proteomes" id="UP000288758"/>
    </source>
</evidence>
<accession>A0A410S3D6</accession>
<feature type="signal peptide" evidence="1">
    <location>
        <begin position="1"/>
        <end position="24"/>
    </location>
</feature>
<dbReference type="NCBIfam" id="TIGR02268">
    <property type="entry name" value="Myxococcus xanthus paralogous family TIGR02268"/>
    <property type="match status" value="1"/>
</dbReference>
<reference evidence="2 3" key="1">
    <citation type="submission" date="2018-12" db="EMBL/GenBank/DDBJ databases">
        <title>Complete Genome Sequence of the Corallopyronin A producing Myxobacterium Corallococcus coralloides B035.</title>
        <authorList>
            <person name="Bouhired S.M."/>
            <person name="Rupp O."/>
            <person name="Blom J."/>
            <person name="Schaeberle T.F."/>
            <person name="Kehraus S."/>
            <person name="Schiefer A."/>
            <person name="Pfarr K."/>
            <person name="Goesmann A."/>
            <person name="Hoerauf A."/>
            <person name="Koenig G.M."/>
        </authorList>
    </citation>
    <scope>NUCLEOTIDE SEQUENCE [LARGE SCALE GENOMIC DNA]</scope>
    <source>
        <strain evidence="2 3">B035</strain>
    </source>
</reference>
<dbReference type="Pfam" id="PF09544">
    <property type="entry name" value="DUF2381"/>
    <property type="match status" value="1"/>
</dbReference>
<sequence length="311" mass="33702">MLTPRLVVCPILLMLLGAAVPAWAGSPGPRTPRERKLVVRAEEATTLHLLRVAPGTVTTVVFNEDIQPASVDMKALAPLFGQLKVYPGVMVLRPAVAMPETSRPLITARFAGEDAPRQVSFLLVTDPKDVDTVVEVSRHALSAEDLGEELSLLRGRCVAAEAGLATLRALCAQTGLAGAVLTGALGREPVSVEWFPPAVETPGLEVVGSALLYRHIQTRLVSFTLRNSPGSALWVPGVGRLIQLRPNEKEGQALHREIPIRMLEDRLAPGASGQVVLEWHMPQDLDPQARYVLEVWNQEGDRSVRWTGLSL</sequence>